<name>A0AAV4VQ87_CAEEX</name>
<comment type="caution">
    <text evidence="1">The sequence shown here is derived from an EMBL/GenBank/DDBJ whole genome shotgun (WGS) entry which is preliminary data.</text>
</comment>
<evidence type="ECO:0000313" key="1">
    <source>
        <dbReference type="EMBL" id="GIY72535.1"/>
    </source>
</evidence>
<reference evidence="1 2" key="1">
    <citation type="submission" date="2021-06" db="EMBL/GenBank/DDBJ databases">
        <title>Caerostris extrusa draft genome.</title>
        <authorList>
            <person name="Kono N."/>
            <person name="Arakawa K."/>
        </authorList>
    </citation>
    <scope>NUCLEOTIDE SEQUENCE [LARGE SCALE GENOMIC DNA]</scope>
</reference>
<keyword evidence="2" id="KW-1185">Reference proteome</keyword>
<proteinExistence type="predicted"/>
<dbReference type="AlphaFoldDB" id="A0AAV4VQ87"/>
<sequence length="130" mass="14680">MEYPWDMEGNSLFTAVPQKPGARITEDDWSEAFFFEVSSIANMKSAGPTLLRHRERKRFQTKTQRQMEYPRDMEGNSLTAEAAFTTLARKTGDRITKDDWSEVSSIANMKSAGPTLLRDGVTANDLSLIL</sequence>
<dbReference type="EMBL" id="BPLR01014959">
    <property type="protein sequence ID" value="GIY72535.1"/>
    <property type="molecule type" value="Genomic_DNA"/>
</dbReference>
<organism evidence="1 2">
    <name type="scientific">Caerostris extrusa</name>
    <name type="common">Bark spider</name>
    <name type="synonym">Caerostris bankana</name>
    <dbReference type="NCBI Taxonomy" id="172846"/>
    <lineage>
        <taxon>Eukaryota</taxon>
        <taxon>Metazoa</taxon>
        <taxon>Ecdysozoa</taxon>
        <taxon>Arthropoda</taxon>
        <taxon>Chelicerata</taxon>
        <taxon>Arachnida</taxon>
        <taxon>Araneae</taxon>
        <taxon>Araneomorphae</taxon>
        <taxon>Entelegynae</taxon>
        <taxon>Araneoidea</taxon>
        <taxon>Araneidae</taxon>
        <taxon>Caerostris</taxon>
    </lineage>
</organism>
<dbReference type="Proteomes" id="UP001054945">
    <property type="component" value="Unassembled WGS sequence"/>
</dbReference>
<gene>
    <name evidence="1" type="ORF">CEXT_655071</name>
</gene>
<evidence type="ECO:0000313" key="2">
    <source>
        <dbReference type="Proteomes" id="UP001054945"/>
    </source>
</evidence>
<protein>
    <submittedName>
        <fullName evidence="1">Uncharacterized protein</fullName>
    </submittedName>
</protein>
<accession>A0AAV4VQ87</accession>